<feature type="compositionally biased region" description="Basic and acidic residues" evidence="6">
    <location>
        <begin position="223"/>
        <end position="233"/>
    </location>
</feature>
<gene>
    <name evidence="8" type="ORF">RFI_00707</name>
</gene>
<dbReference type="OrthoDB" id="29879at2759"/>
<dbReference type="GO" id="GO:0016020">
    <property type="term" value="C:membrane"/>
    <property type="evidence" value="ECO:0007669"/>
    <property type="project" value="UniProtKB-SubCell"/>
</dbReference>
<organism evidence="8 9">
    <name type="scientific">Reticulomyxa filosa</name>
    <dbReference type="NCBI Taxonomy" id="46433"/>
    <lineage>
        <taxon>Eukaryota</taxon>
        <taxon>Sar</taxon>
        <taxon>Rhizaria</taxon>
        <taxon>Retaria</taxon>
        <taxon>Foraminifera</taxon>
        <taxon>Monothalamids</taxon>
        <taxon>Reticulomyxidae</taxon>
        <taxon>Reticulomyxa</taxon>
    </lineage>
</organism>
<evidence type="ECO:0000313" key="8">
    <source>
        <dbReference type="EMBL" id="ETO36355.1"/>
    </source>
</evidence>
<keyword evidence="4 7" id="KW-1133">Transmembrane helix</keyword>
<dbReference type="Gene3D" id="1.20.58.340">
    <property type="entry name" value="Magnesium transport protein CorA, transmembrane region"/>
    <property type="match status" value="2"/>
</dbReference>
<dbReference type="PANTHER" id="PTHR21535">
    <property type="entry name" value="MAGNESIUM AND COBALT TRANSPORT PROTEIN/MITOCHONDRIAL IMPORT INNER MEMBRANE TRANSLOCASE SUBUNIT TIM8"/>
    <property type="match status" value="1"/>
</dbReference>
<proteinExistence type="inferred from homology"/>
<dbReference type="Pfam" id="PF01544">
    <property type="entry name" value="CorA"/>
    <property type="match status" value="1"/>
</dbReference>
<name>X6PCX8_RETFI</name>
<dbReference type="OMA" id="CIGERIN"/>
<feature type="non-terminal residue" evidence="8">
    <location>
        <position position="1"/>
    </location>
</feature>
<evidence type="ECO:0000256" key="1">
    <source>
        <dbReference type="ARBA" id="ARBA00004141"/>
    </source>
</evidence>
<feature type="compositionally biased region" description="Polar residues" evidence="6">
    <location>
        <begin position="205"/>
        <end position="217"/>
    </location>
</feature>
<sequence length="646" mass="73067">NIAQQVPDSVVPPPVTVVFAFHSNNCFVGCIGERINLEVIGEDKQDAKITTAAIDTVIATVAATATATEIETGAGVGIKIETGNTVATESASQNEEQPQHAVDMTPSDLVYVGGKDQAPLNPLDKVRSISFSALKQAVYTAARPLFHSDADRDTSKPDTQLSSPVTIITTLPLFYFDQSCIYQDNKKEVRLELSGWDKKEDTDWTRTQNSKQNTQAMATEELSDSHSQGETRGLRSGTHNSAVAGHGDVYDFSYQQFNDDEMTLPFENKFIIVGPPPDSKTLERGIKHIEVPDATELLKKLSRSKHTRKHPLWVDMSCDHKTFEEIMSHIYPKVHPLTIEDCISKDCREKLEIFDHYLFISIRAPTTSRERTQRISIIAFKTIIFTYHEQSARVMDDTRRIIKRVWSLTHCNKIKINQRHYPGAKHRWYCPSPGWVCHAIVDGVIDALIPEVNRVVDEVQNLEHMVLFIGFDSQNEFLDRFQAARHWLAVTRTRLWPKSALTTNLTNIELQNFLQEVPAPYWRDINDHVSRMVDVVQIGLQTLESLQNVFVTKVSLEMSKHAVILSENASRLGATGAIFLPLIFIPTFYGMNIWLPFQNTLIDILPAEHVRWGFGFVSAMMIITVAVTYHLVKRSGWIIPLSRKQF</sequence>
<feature type="region of interest" description="Disordered" evidence="6">
    <location>
        <begin position="201"/>
        <end position="240"/>
    </location>
</feature>
<dbReference type="InterPro" id="IPR045861">
    <property type="entry name" value="CorA_cytoplasmic_dom"/>
</dbReference>
<dbReference type="AlphaFoldDB" id="X6PCX8"/>
<comment type="similarity">
    <text evidence="2">Belongs to the CorA metal ion transporter (MIT) (TC 1.A.35) family.</text>
</comment>
<evidence type="ECO:0000256" key="5">
    <source>
        <dbReference type="ARBA" id="ARBA00023136"/>
    </source>
</evidence>
<evidence type="ECO:0000256" key="2">
    <source>
        <dbReference type="ARBA" id="ARBA00009765"/>
    </source>
</evidence>
<dbReference type="InterPro" id="IPR002523">
    <property type="entry name" value="MgTranspt_CorA/ZnTranspt_ZntB"/>
</dbReference>
<dbReference type="Gene3D" id="3.30.460.20">
    <property type="entry name" value="CorA soluble domain-like"/>
    <property type="match status" value="1"/>
</dbReference>
<feature type="transmembrane region" description="Helical" evidence="7">
    <location>
        <begin position="612"/>
        <end position="632"/>
    </location>
</feature>
<keyword evidence="9" id="KW-1185">Reference proteome</keyword>
<dbReference type="GO" id="GO:0046873">
    <property type="term" value="F:metal ion transmembrane transporter activity"/>
    <property type="evidence" value="ECO:0007669"/>
    <property type="project" value="InterPro"/>
</dbReference>
<dbReference type="SUPFAM" id="SSF143865">
    <property type="entry name" value="CorA soluble domain-like"/>
    <property type="match status" value="1"/>
</dbReference>
<dbReference type="InterPro" id="IPR045863">
    <property type="entry name" value="CorA_TM1_TM2"/>
</dbReference>
<accession>X6PCX8</accession>
<evidence type="ECO:0000256" key="3">
    <source>
        <dbReference type="ARBA" id="ARBA00022692"/>
    </source>
</evidence>
<evidence type="ECO:0000313" key="9">
    <source>
        <dbReference type="Proteomes" id="UP000023152"/>
    </source>
</evidence>
<evidence type="ECO:0000256" key="7">
    <source>
        <dbReference type="SAM" id="Phobius"/>
    </source>
</evidence>
<protein>
    <submittedName>
        <fullName evidence="8">Magnesium and cobalt transport protein CorA</fullName>
    </submittedName>
</protein>
<keyword evidence="3 7" id="KW-0812">Transmembrane</keyword>
<dbReference type="PANTHER" id="PTHR21535:SF51">
    <property type="entry name" value="MANGANESE RESISTANCE PROTEIN MNR2"/>
    <property type="match status" value="1"/>
</dbReference>
<feature type="transmembrane region" description="Helical" evidence="7">
    <location>
        <begin position="572"/>
        <end position="591"/>
    </location>
</feature>
<reference evidence="8 9" key="1">
    <citation type="journal article" date="2013" name="Curr. Biol.">
        <title>The Genome of the Foraminiferan Reticulomyxa filosa.</title>
        <authorList>
            <person name="Glockner G."/>
            <person name="Hulsmann N."/>
            <person name="Schleicher M."/>
            <person name="Noegel A.A."/>
            <person name="Eichinger L."/>
            <person name="Gallinger C."/>
            <person name="Pawlowski J."/>
            <person name="Sierra R."/>
            <person name="Euteneuer U."/>
            <person name="Pillet L."/>
            <person name="Moustafa A."/>
            <person name="Platzer M."/>
            <person name="Groth M."/>
            <person name="Szafranski K."/>
            <person name="Schliwa M."/>
        </authorList>
    </citation>
    <scope>NUCLEOTIDE SEQUENCE [LARGE SCALE GENOMIC DNA]</scope>
</reference>
<keyword evidence="5 7" id="KW-0472">Membrane</keyword>
<dbReference type="Proteomes" id="UP000023152">
    <property type="component" value="Unassembled WGS sequence"/>
</dbReference>
<comment type="subcellular location">
    <subcellularLocation>
        <location evidence="1">Membrane</location>
        <topology evidence="1">Multi-pass membrane protein</topology>
    </subcellularLocation>
</comment>
<dbReference type="EMBL" id="ASPP01000754">
    <property type="protein sequence ID" value="ETO36355.1"/>
    <property type="molecule type" value="Genomic_DNA"/>
</dbReference>
<dbReference type="SUPFAM" id="SSF144083">
    <property type="entry name" value="Magnesium transport protein CorA, transmembrane region"/>
    <property type="match status" value="1"/>
</dbReference>
<evidence type="ECO:0000256" key="6">
    <source>
        <dbReference type="SAM" id="MobiDB-lite"/>
    </source>
</evidence>
<comment type="caution">
    <text evidence="8">The sequence shown here is derived from an EMBL/GenBank/DDBJ whole genome shotgun (WGS) entry which is preliminary data.</text>
</comment>
<evidence type="ECO:0000256" key="4">
    <source>
        <dbReference type="ARBA" id="ARBA00022989"/>
    </source>
</evidence>